<dbReference type="Gene3D" id="1.20.1070.10">
    <property type="entry name" value="Rhodopsin 7-helix transmembrane proteins"/>
    <property type="match status" value="1"/>
</dbReference>
<evidence type="ECO:0000256" key="9">
    <source>
        <dbReference type="RuleBase" id="RU000688"/>
    </source>
</evidence>
<dbReference type="SUPFAM" id="SSF81321">
    <property type="entry name" value="Family A G protein-coupled receptor-like"/>
    <property type="match status" value="1"/>
</dbReference>
<dbReference type="GO" id="GO:0005886">
    <property type="term" value="C:plasma membrane"/>
    <property type="evidence" value="ECO:0007669"/>
    <property type="project" value="UniProtKB-SubCell"/>
</dbReference>
<dbReference type="CDD" id="cd00637">
    <property type="entry name" value="7tm_classA_rhodopsin-like"/>
    <property type="match status" value="1"/>
</dbReference>
<feature type="region of interest" description="Disordered" evidence="10">
    <location>
        <begin position="742"/>
        <end position="778"/>
    </location>
</feature>
<keyword evidence="3 9" id="KW-0812">Transmembrane</keyword>
<evidence type="ECO:0000256" key="11">
    <source>
        <dbReference type="SAM" id="Phobius"/>
    </source>
</evidence>
<dbReference type="PROSITE" id="PS00237">
    <property type="entry name" value="G_PROTEIN_RECEP_F1_1"/>
    <property type="match status" value="1"/>
</dbReference>
<dbReference type="GO" id="GO:0004930">
    <property type="term" value="F:G protein-coupled receptor activity"/>
    <property type="evidence" value="ECO:0007669"/>
    <property type="project" value="UniProtKB-KW"/>
</dbReference>
<gene>
    <name evidence="13" type="ORF">SPHA_12821</name>
</gene>
<evidence type="ECO:0000256" key="5">
    <source>
        <dbReference type="ARBA" id="ARBA00023040"/>
    </source>
</evidence>
<feature type="transmembrane region" description="Helical" evidence="11">
    <location>
        <begin position="220"/>
        <end position="246"/>
    </location>
</feature>
<evidence type="ECO:0000256" key="6">
    <source>
        <dbReference type="ARBA" id="ARBA00023136"/>
    </source>
</evidence>
<feature type="transmembrane region" description="Helical" evidence="11">
    <location>
        <begin position="94"/>
        <end position="118"/>
    </location>
</feature>
<evidence type="ECO:0000313" key="14">
    <source>
        <dbReference type="Proteomes" id="UP000597762"/>
    </source>
</evidence>
<comment type="subcellular location">
    <subcellularLocation>
        <location evidence="1">Cell membrane</location>
        <topology evidence="1">Multi-pass membrane protein</topology>
    </subcellularLocation>
</comment>
<feature type="compositionally biased region" description="Low complexity" evidence="10">
    <location>
        <begin position="743"/>
        <end position="770"/>
    </location>
</feature>
<dbReference type="OrthoDB" id="8732677at2759"/>
<evidence type="ECO:0000256" key="4">
    <source>
        <dbReference type="ARBA" id="ARBA00022989"/>
    </source>
</evidence>
<dbReference type="Proteomes" id="UP000597762">
    <property type="component" value="Unassembled WGS sequence"/>
</dbReference>
<dbReference type="GO" id="GO:0007218">
    <property type="term" value="P:neuropeptide signaling pathway"/>
    <property type="evidence" value="ECO:0007669"/>
    <property type="project" value="TreeGrafter"/>
</dbReference>
<feature type="transmembrane region" description="Helical" evidence="11">
    <location>
        <begin position="130"/>
        <end position="151"/>
    </location>
</feature>
<dbReference type="PROSITE" id="PS50262">
    <property type="entry name" value="G_PROTEIN_RECEP_F1_2"/>
    <property type="match status" value="1"/>
</dbReference>
<reference evidence="13" key="1">
    <citation type="submission" date="2021-01" db="EMBL/GenBank/DDBJ databases">
        <authorList>
            <person name="Li R."/>
            <person name="Bekaert M."/>
        </authorList>
    </citation>
    <scope>NUCLEOTIDE SEQUENCE</scope>
    <source>
        <strain evidence="13">Farmed</strain>
    </source>
</reference>
<feature type="compositionally biased region" description="Basic residues" evidence="10">
    <location>
        <begin position="895"/>
        <end position="907"/>
    </location>
</feature>
<evidence type="ECO:0000256" key="10">
    <source>
        <dbReference type="SAM" id="MobiDB-lite"/>
    </source>
</evidence>
<feature type="domain" description="G-protein coupled receptors family 1 profile" evidence="12">
    <location>
        <begin position="73"/>
        <end position="351"/>
    </location>
</feature>
<evidence type="ECO:0000313" key="13">
    <source>
        <dbReference type="EMBL" id="CAE1173864.1"/>
    </source>
</evidence>
<evidence type="ECO:0000259" key="12">
    <source>
        <dbReference type="PROSITE" id="PS50262"/>
    </source>
</evidence>
<evidence type="ECO:0000256" key="7">
    <source>
        <dbReference type="ARBA" id="ARBA00023170"/>
    </source>
</evidence>
<protein>
    <recommendedName>
        <fullName evidence="12">G-protein coupled receptors family 1 profile domain-containing protein</fullName>
    </recommendedName>
</protein>
<dbReference type="PRINTS" id="PR00237">
    <property type="entry name" value="GPCRRHODOPSN"/>
</dbReference>
<keyword evidence="4 11" id="KW-1133">Transmembrane helix</keyword>
<organism evidence="13 14">
    <name type="scientific">Acanthosepion pharaonis</name>
    <name type="common">Pharaoh cuttlefish</name>
    <name type="synonym">Sepia pharaonis</name>
    <dbReference type="NCBI Taxonomy" id="158019"/>
    <lineage>
        <taxon>Eukaryota</taxon>
        <taxon>Metazoa</taxon>
        <taxon>Spiralia</taxon>
        <taxon>Lophotrochozoa</taxon>
        <taxon>Mollusca</taxon>
        <taxon>Cephalopoda</taxon>
        <taxon>Coleoidea</taxon>
        <taxon>Decapodiformes</taxon>
        <taxon>Sepiida</taxon>
        <taxon>Sepiina</taxon>
        <taxon>Sepiidae</taxon>
        <taxon>Acanthosepion</taxon>
    </lineage>
</organism>
<keyword evidence="7 9" id="KW-0675">Receptor</keyword>
<dbReference type="AlphaFoldDB" id="A0A812B9X6"/>
<feature type="transmembrane region" description="Helical" evidence="11">
    <location>
        <begin position="297"/>
        <end position="318"/>
    </location>
</feature>
<proteinExistence type="inferred from homology"/>
<keyword evidence="14" id="KW-1185">Reference proteome</keyword>
<dbReference type="Pfam" id="PF00001">
    <property type="entry name" value="7tm_1"/>
    <property type="match status" value="1"/>
</dbReference>
<sequence>MSSQIATTSGIPGQLSNFGIVSGSAASDSYGPQAINDVLMISPGNQTAQSVHIATLAVCNVLIGIVVLMGCVGNGAVIVQVITNCNARYGFAPLILNLAVSDFLICSCLSPVFLIFLFRSPPTPNIFCGLFIFMGTICTLSSLLTMTAIALHRYRLMSSSAGQRYLSIPISLLTLAFIWALGFSVALAGILYVSSNWNDPFQKCELIKVTNNERGDLSDFAISFLAPVCALGFICTATSCLVMLWVARLPTCWKNACEFYNAEASKSDQKPKISEVISNSFKQLIGCFSMVDKETRILYLVAILVASFCWAPILIAHILTLSTGESLVLYQLKLCGIALVFLNSALHPYIYTEHGWRLKHRYRVCLHAAFDCHRMSPADQWSLGGVVAANGTNATGPTVQQPSVVSVGTVNDDLDTISLDTAIRTMTTMTVTGGVVETRICDCNKNVICNRSHGDLTVNASINKNIVNDGDQNSNELDAAFAVEIEDNDTLDSGIDRDALSEVEDIDNEVDGSGDSTNKQSSTNRQIFVTKKSDEDELQNYVGSLDSLILTDGSSESSLYCADAAENLTVALPPRNSTPTVPATVSVGSRRKSGGAIIARHSPLSSWSAAPLHRHPPAPPTSPTQQRHLYHYHHLHHHHHVILFPNNGDCVGAADTATLHRQSCHAAGCREYEPVKKDAEVKEEEQQQQLQEDVKSEVTKENKTFCGHRNCDEAFRQEVAVASASGNKAAEVLLRLLNIGERSSSSSPASHPSSSIQPPRSSPPHRIASRSPPPCTCPSRLTSPLSAAVINDPEEDCPAQTPLISYCAQHRDHSQEGPHSTVHHIKGSEYWYPSHDDGVFVTEHSYPDPQHSVLQPNQTPYHQEQCKFYPQKQTYTYSHHKAPHEHTQTELPSRQKTHKHNRSRPNR</sequence>
<comment type="similarity">
    <text evidence="9">Belongs to the G-protein coupled receptor 1 family.</text>
</comment>
<dbReference type="GO" id="GO:0042923">
    <property type="term" value="F:neuropeptide binding"/>
    <property type="evidence" value="ECO:0007669"/>
    <property type="project" value="TreeGrafter"/>
</dbReference>
<evidence type="ECO:0000256" key="1">
    <source>
        <dbReference type="ARBA" id="ARBA00004651"/>
    </source>
</evidence>
<feature type="transmembrane region" description="Helical" evidence="11">
    <location>
        <begin position="53"/>
        <end position="82"/>
    </location>
</feature>
<evidence type="ECO:0000256" key="3">
    <source>
        <dbReference type="ARBA" id="ARBA00022692"/>
    </source>
</evidence>
<keyword evidence="8 9" id="KW-0807">Transducer</keyword>
<dbReference type="InterPro" id="IPR000276">
    <property type="entry name" value="GPCR_Rhodpsn"/>
</dbReference>
<evidence type="ECO:0000256" key="8">
    <source>
        <dbReference type="ARBA" id="ARBA00023224"/>
    </source>
</evidence>
<dbReference type="PANTHER" id="PTHR24229">
    <property type="entry name" value="NEUROPEPTIDES RECEPTOR"/>
    <property type="match status" value="1"/>
</dbReference>
<accession>A0A812B9X6</accession>
<dbReference type="EMBL" id="CAHIKZ030000429">
    <property type="protein sequence ID" value="CAE1173864.1"/>
    <property type="molecule type" value="Genomic_DNA"/>
</dbReference>
<feature type="region of interest" description="Disordered" evidence="10">
    <location>
        <begin position="606"/>
        <end position="625"/>
    </location>
</feature>
<keyword evidence="5 9" id="KW-0297">G-protein coupled receptor</keyword>
<dbReference type="InterPro" id="IPR017452">
    <property type="entry name" value="GPCR_Rhodpsn_7TM"/>
</dbReference>
<comment type="caution">
    <text evidence="13">The sequence shown here is derived from an EMBL/GenBank/DDBJ whole genome shotgun (WGS) entry which is preliminary data.</text>
</comment>
<feature type="transmembrane region" description="Helical" evidence="11">
    <location>
        <begin position="172"/>
        <end position="193"/>
    </location>
</feature>
<dbReference type="GO" id="GO:0043005">
    <property type="term" value="C:neuron projection"/>
    <property type="evidence" value="ECO:0007669"/>
    <property type="project" value="TreeGrafter"/>
</dbReference>
<feature type="region of interest" description="Disordered" evidence="10">
    <location>
        <begin position="872"/>
        <end position="907"/>
    </location>
</feature>
<dbReference type="PANTHER" id="PTHR24229:SF40">
    <property type="entry name" value="ALLATOSTATIN C RECEPTOR 1-RELATED"/>
    <property type="match status" value="1"/>
</dbReference>
<keyword evidence="6 11" id="KW-0472">Membrane</keyword>
<evidence type="ECO:0000256" key="2">
    <source>
        <dbReference type="ARBA" id="ARBA00022475"/>
    </source>
</evidence>
<keyword evidence="2" id="KW-1003">Cell membrane</keyword>
<name>A0A812B9X6_ACAPH</name>